<dbReference type="Pfam" id="PF00072">
    <property type="entry name" value="Response_reg"/>
    <property type="match status" value="1"/>
</dbReference>
<dbReference type="InterPro" id="IPR011006">
    <property type="entry name" value="CheY-like_superfamily"/>
</dbReference>
<dbReference type="Proteomes" id="UP001196661">
    <property type="component" value="Unassembled WGS sequence"/>
</dbReference>
<feature type="modified residue" description="4-aspartylphosphate" evidence="2">
    <location>
        <position position="57"/>
    </location>
</feature>
<comment type="caution">
    <text evidence="4">The sequence shown here is derived from an EMBL/GenBank/DDBJ whole genome shotgun (WGS) entry which is preliminary data.</text>
</comment>
<proteinExistence type="predicted"/>
<accession>A0ABS5Y237</accession>
<evidence type="ECO:0000313" key="5">
    <source>
        <dbReference type="Proteomes" id="UP001196661"/>
    </source>
</evidence>
<dbReference type="InterPro" id="IPR001789">
    <property type="entry name" value="Sig_transdc_resp-reg_receiver"/>
</dbReference>
<dbReference type="SMART" id="SM00448">
    <property type="entry name" value="REC"/>
    <property type="match status" value="1"/>
</dbReference>
<feature type="domain" description="Response regulatory" evidence="3">
    <location>
        <begin position="8"/>
        <end position="124"/>
    </location>
</feature>
<gene>
    <name evidence="4" type="ORF">IXB28_06745</name>
</gene>
<reference evidence="4 5" key="1">
    <citation type="journal article" date="2021" name="Mar. Drugs">
        <title>Genome Reduction and Secondary Metabolism of the Marine Sponge-Associated Cyanobacterium Leptothoe.</title>
        <authorList>
            <person name="Konstantinou D."/>
            <person name="Popin R.V."/>
            <person name="Fewer D.P."/>
            <person name="Sivonen K."/>
            <person name="Gkelis S."/>
        </authorList>
    </citation>
    <scope>NUCLEOTIDE SEQUENCE [LARGE SCALE GENOMIC DNA]</scope>
    <source>
        <strain evidence="4 5">TAU-MAC 1615</strain>
    </source>
</reference>
<dbReference type="EMBL" id="JADOER010000004">
    <property type="protein sequence ID" value="MBT9311898.1"/>
    <property type="molecule type" value="Genomic_DNA"/>
</dbReference>
<evidence type="ECO:0000313" key="4">
    <source>
        <dbReference type="EMBL" id="MBT9311898.1"/>
    </source>
</evidence>
<dbReference type="PANTHER" id="PTHR44591">
    <property type="entry name" value="STRESS RESPONSE REGULATOR PROTEIN 1"/>
    <property type="match status" value="1"/>
</dbReference>
<dbReference type="PANTHER" id="PTHR44591:SF3">
    <property type="entry name" value="RESPONSE REGULATORY DOMAIN-CONTAINING PROTEIN"/>
    <property type="match status" value="1"/>
</dbReference>
<dbReference type="InterPro" id="IPR050595">
    <property type="entry name" value="Bact_response_regulator"/>
</dbReference>
<keyword evidence="1 2" id="KW-0597">Phosphoprotein</keyword>
<dbReference type="RefSeq" id="WP_215617753.1">
    <property type="nucleotide sequence ID" value="NZ_JADOER010000004.1"/>
</dbReference>
<name>A0ABS5Y237_9CYAN</name>
<evidence type="ECO:0000256" key="2">
    <source>
        <dbReference type="PROSITE-ProRule" id="PRU00169"/>
    </source>
</evidence>
<dbReference type="PROSITE" id="PS50110">
    <property type="entry name" value="RESPONSE_REGULATORY"/>
    <property type="match status" value="1"/>
</dbReference>
<dbReference type="CDD" id="cd17574">
    <property type="entry name" value="REC_OmpR"/>
    <property type="match status" value="1"/>
</dbReference>
<evidence type="ECO:0000259" key="3">
    <source>
        <dbReference type="PROSITE" id="PS50110"/>
    </source>
</evidence>
<sequence length="124" mass="13739">MTVIQTATVLIVEDTPSERELISHYLQEEGYSVIHAVTAQEGMDKARSSQPDVIVTDVVMPGMSGFELCRSLKRAPETSTVPVVICSSKDQAIDRLWGMRQGADAYITKPFNREELLKVVKSVL</sequence>
<dbReference type="Gene3D" id="3.40.50.2300">
    <property type="match status" value="1"/>
</dbReference>
<organism evidence="4 5">
    <name type="scientific">Leptothoe kymatousa TAU-MAC 1615</name>
    <dbReference type="NCBI Taxonomy" id="2364775"/>
    <lineage>
        <taxon>Bacteria</taxon>
        <taxon>Bacillati</taxon>
        <taxon>Cyanobacteriota</taxon>
        <taxon>Cyanophyceae</taxon>
        <taxon>Nodosilineales</taxon>
        <taxon>Cymatolegaceae</taxon>
        <taxon>Leptothoe</taxon>
        <taxon>Leptothoe kymatousa</taxon>
    </lineage>
</organism>
<keyword evidence="5" id="KW-1185">Reference proteome</keyword>
<protein>
    <submittedName>
        <fullName evidence="4">Response regulator</fullName>
    </submittedName>
</protein>
<evidence type="ECO:0000256" key="1">
    <source>
        <dbReference type="ARBA" id="ARBA00022553"/>
    </source>
</evidence>
<dbReference type="SUPFAM" id="SSF52172">
    <property type="entry name" value="CheY-like"/>
    <property type="match status" value="1"/>
</dbReference>